<dbReference type="FunFam" id="3.30.2020.30:FF:000002">
    <property type="entry name" value="Putative gamma-butyrobetaine dioxygenase"/>
    <property type="match status" value="1"/>
</dbReference>
<dbReference type="FunFam" id="3.60.130.10:FF:000001">
    <property type="entry name" value="Trimethyllysine dioxygenase, mitochondrial"/>
    <property type="match status" value="1"/>
</dbReference>
<dbReference type="InterPro" id="IPR050411">
    <property type="entry name" value="AlphaKG_dependent_hydroxylases"/>
</dbReference>
<evidence type="ECO:0000313" key="10">
    <source>
        <dbReference type="EMBL" id="CAB4892722.1"/>
    </source>
</evidence>
<evidence type="ECO:0000256" key="5">
    <source>
        <dbReference type="ARBA" id="ARBA00022964"/>
    </source>
</evidence>
<dbReference type="Pfam" id="PF02668">
    <property type="entry name" value="TauD"/>
    <property type="match status" value="1"/>
</dbReference>
<dbReference type="InterPro" id="IPR038492">
    <property type="entry name" value="GBBH-like_N_sf"/>
</dbReference>
<proteinExistence type="inferred from homology"/>
<comment type="similarity">
    <text evidence="3">Belongs to the gamma-BBH/TMLD family.</text>
</comment>
<dbReference type="Pfam" id="PF06155">
    <property type="entry name" value="GBBH-like_N"/>
    <property type="match status" value="1"/>
</dbReference>
<keyword evidence="7" id="KW-0408">Iron</keyword>
<dbReference type="GO" id="GO:0045329">
    <property type="term" value="P:carnitine biosynthetic process"/>
    <property type="evidence" value="ECO:0007669"/>
    <property type="project" value="TreeGrafter"/>
</dbReference>
<dbReference type="InterPro" id="IPR010376">
    <property type="entry name" value="GBBH-like_N"/>
</dbReference>
<feature type="domain" description="Gamma-butyrobetaine hydroxylase-like N-terminal" evidence="9">
    <location>
        <begin position="29"/>
        <end position="106"/>
    </location>
</feature>
<organism evidence="10">
    <name type="scientific">freshwater metagenome</name>
    <dbReference type="NCBI Taxonomy" id="449393"/>
    <lineage>
        <taxon>unclassified sequences</taxon>
        <taxon>metagenomes</taxon>
        <taxon>ecological metagenomes</taxon>
    </lineage>
</organism>
<evidence type="ECO:0000259" key="8">
    <source>
        <dbReference type="Pfam" id="PF02668"/>
    </source>
</evidence>
<evidence type="ECO:0000256" key="2">
    <source>
        <dbReference type="ARBA" id="ARBA00001961"/>
    </source>
</evidence>
<keyword evidence="6" id="KW-0560">Oxidoreductase</keyword>
<dbReference type="EMBL" id="CAFBLP010000121">
    <property type="protein sequence ID" value="CAB4892722.1"/>
    <property type="molecule type" value="Genomic_DNA"/>
</dbReference>
<feature type="domain" description="TauD/TfdA-like" evidence="8">
    <location>
        <begin position="135"/>
        <end position="372"/>
    </location>
</feature>
<dbReference type="Gene3D" id="3.30.2020.30">
    <property type="match status" value="1"/>
</dbReference>
<dbReference type="CDD" id="cd00250">
    <property type="entry name" value="CAS_like"/>
    <property type="match status" value="1"/>
</dbReference>
<dbReference type="AlphaFoldDB" id="A0A6J7F8P9"/>
<evidence type="ECO:0000256" key="3">
    <source>
        <dbReference type="ARBA" id="ARBA00008654"/>
    </source>
</evidence>
<dbReference type="GO" id="GO:0005739">
    <property type="term" value="C:mitochondrion"/>
    <property type="evidence" value="ECO:0007669"/>
    <property type="project" value="TreeGrafter"/>
</dbReference>
<evidence type="ECO:0000256" key="6">
    <source>
        <dbReference type="ARBA" id="ARBA00023002"/>
    </source>
</evidence>
<dbReference type="Gene3D" id="3.60.130.10">
    <property type="entry name" value="Clavaminate synthase-like"/>
    <property type="match status" value="1"/>
</dbReference>
<accession>A0A6J7F8P9</accession>
<dbReference type="GO" id="GO:0046872">
    <property type="term" value="F:metal ion binding"/>
    <property type="evidence" value="ECO:0007669"/>
    <property type="project" value="UniProtKB-KW"/>
</dbReference>
<keyword evidence="5" id="KW-0223">Dioxygenase</keyword>
<evidence type="ECO:0000256" key="7">
    <source>
        <dbReference type="ARBA" id="ARBA00023004"/>
    </source>
</evidence>
<dbReference type="SUPFAM" id="SSF51197">
    <property type="entry name" value="Clavaminate synthase-like"/>
    <property type="match status" value="1"/>
</dbReference>
<dbReference type="PANTHER" id="PTHR10696:SF25">
    <property type="entry name" value="OXIDOREDUCTASE AIM17-RELATED"/>
    <property type="match status" value="1"/>
</dbReference>
<dbReference type="GO" id="GO:0016706">
    <property type="term" value="F:2-oxoglutarate-dependent dioxygenase activity"/>
    <property type="evidence" value="ECO:0007669"/>
    <property type="project" value="UniProtKB-ARBA"/>
</dbReference>
<dbReference type="InterPro" id="IPR042098">
    <property type="entry name" value="TauD-like_sf"/>
</dbReference>
<reference evidence="10" key="1">
    <citation type="submission" date="2020-05" db="EMBL/GenBank/DDBJ databases">
        <authorList>
            <person name="Chiriac C."/>
            <person name="Salcher M."/>
            <person name="Ghai R."/>
            <person name="Kavagutti S V."/>
        </authorList>
    </citation>
    <scope>NUCLEOTIDE SEQUENCE</scope>
</reference>
<protein>
    <submittedName>
        <fullName evidence="10">Unannotated protein</fullName>
    </submittedName>
</protein>
<comment type="cofactor">
    <cofactor evidence="1">
        <name>Fe(2+)</name>
        <dbReference type="ChEBI" id="CHEBI:29033"/>
    </cofactor>
</comment>
<evidence type="ECO:0000256" key="4">
    <source>
        <dbReference type="ARBA" id="ARBA00022723"/>
    </source>
</evidence>
<gene>
    <name evidence="10" type="ORF">UFOPK3376_02972</name>
</gene>
<comment type="cofactor">
    <cofactor evidence="2">
        <name>L-ascorbate</name>
        <dbReference type="ChEBI" id="CHEBI:38290"/>
    </cofactor>
</comment>
<dbReference type="PANTHER" id="PTHR10696">
    <property type="entry name" value="GAMMA-BUTYROBETAINE HYDROXYLASE-RELATED"/>
    <property type="match status" value="1"/>
</dbReference>
<evidence type="ECO:0000256" key="1">
    <source>
        <dbReference type="ARBA" id="ARBA00001954"/>
    </source>
</evidence>
<dbReference type="InterPro" id="IPR003819">
    <property type="entry name" value="TauD/TfdA-like"/>
</dbReference>
<keyword evidence="4" id="KW-0479">Metal-binding</keyword>
<sequence length="399" mass="45524">MVEEVTTPDFDTYIAEQSIDAVEICPGWVELIWSDGQISRFHHIWLRDNCPCADCVHQGTKEQMFELVAVPADIHPLRAGVTAAGSLAVNWSSGDHTSEFEAAWLRANCYRDQARRDRVHQQITWDANTWSVPPTFDGLAVLADDAALYEWLIALRTYGATRLRNVPCTDIAIGDIAGRIGIVRETNFGVLWDVWSEPNPVTNANTALPLPPHVDLPTREYQPGLQFLHCLENEAIGGDSILVDGFRIAELMRDEHPEHYLTLTTVPWSWANRATTTDYRWRSPLIVTNGDGVVTEVRVGNWLRAPLDVPFDDVERVYAAYRVWFEMSYRPELQLRFRFQPGDLIAFDNRRALHGRSEFTDVGGRRHLRGCYTERDELHSRLRMLERDMRRRAVAAAGI</sequence>
<name>A0A6J7F8P9_9ZZZZ</name>
<evidence type="ECO:0000259" key="9">
    <source>
        <dbReference type="Pfam" id="PF06155"/>
    </source>
</evidence>